<dbReference type="EMBL" id="LUHQ01000003">
    <property type="protein sequence ID" value="OAP06594.1"/>
    <property type="molecule type" value="Genomic_DNA"/>
</dbReference>
<evidence type="ECO:0000313" key="3">
    <source>
        <dbReference type="Proteomes" id="UP000078284"/>
    </source>
</evidence>
<evidence type="ECO:0000256" key="1">
    <source>
        <dbReference type="SAM" id="MobiDB-lite"/>
    </source>
</evidence>
<feature type="region of interest" description="Disordered" evidence="1">
    <location>
        <begin position="1"/>
        <end position="58"/>
    </location>
</feature>
<protein>
    <submittedName>
        <fullName evidence="2">Uncharacterized protein</fullName>
    </submittedName>
</protein>
<organism evidence="2 3">
    <name type="scientific">Arabidopsis thaliana</name>
    <name type="common">Mouse-ear cress</name>
    <dbReference type="NCBI Taxonomy" id="3702"/>
    <lineage>
        <taxon>Eukaryota</taxon>
        <taxon>Viridiplantae</taxon>
        <taxon>Streptophyta</taxon>
        <taxon>Embryophyta</taxon>
        <taxon>Tracheophyta</taxon>
        <taxon>Spermatophyta</taxon>
        <taxon>Magnoliopsida</taxon>
        <taxon>eudicotyledons</taxon>
        <taxon>Gunneridae</taxon>
        <taxon>Pentapetalae</taxon>
        <taxon>rosids</taxon>
        <taxon>malvids</taxon>
        <taxon>Brassicales</taxon>
        <taxon>Brassicaceae</taxon>
        <taxon>Camelineae</taxon>
        <taxon>Arabidopsis</taxon>
    </lineage>
</organism>
<proteinExistence type="predicted"/>
<reference evidence="3" key="1">
    <citation type="journal article" date="2016" name="Proc. Natl. Acad. Sci. U.S.A.">
        <title>Chromosome-level assembly of Arabidopsis thaliana Ler reveals the extent of translocation and inversion polymorphisms.</title>
        <authorList>
            <person name="Zapata L."/>
            <person name="Ding J."/>
            <person name="Willing E.M."/>
            <person name="Hartwig B."/>
            <person name="Bezdan D."/>
            <person name="Jiao W.B."/>
            <person name="Patel V."/>
            <person name="Velikkakam James G."/>
            <person name="Koornneef M."/>
            <person name="Ossowski S."/>
            <person name="Schneeberger K."/>
        </authorList>
    </citation>
    <scope>NUCLEOTIDE SEQUENCE [LARGE SCALE GENOMIC DNA]</scope>
    <source>
        <strain evidence="3">cv. Landsberg erecta</strain>
    </source>
</reference>
<feature type="compositionally biased region" description="Polar residues" evidence="1">
    <location>
        <begin position="1"/>
        <end position="13"/>
    </location>
</feature>
<accession>A0A178VLF8</accession>
<sequence>MFGVPTGQTPTENTGDDVTEITNVKDDEGESNSGAISLLSEKVLAKQQGSWRDRARKS</sequence>
<comment type="caution">
    <text evidence="2">The sequence shown here is derived from an EMBL/GenBank/DDBJ whole genome shotgun (WGS) entry which is preliminary data.</text>
</comment>
<dbReference type="Proteomes" id="UP000078284">
    <property type="component" value="Chromosome 3"/>
</dbReference>
<dbReference type="AlphaFoldDB" id="A0A178VLF8"/>
<gene>
    <name evidence="2" type="ordered locus">AXX17_At3g42150</name>
</gene>
<evidence type="ECO:0000313" key="2">
    <source>
        <dbReference type="EMBL" id="OAP06594.1"/>
    </source>
</evidence>
<name>A0A178VLF8_ARATH</name>
<dbReference type="ExpressionAtlas" id="A0A178VLF8">
    <property type="expression patterns" value="baseline and differential"/>
</dbReference>